<gene>
    <name evidence="1" type="ORF">DEO72_LG4g702</name>
</gene>
<organism evidence="1 2">
    <name type="scientific">Vigna unguiculata</name>
    <name type="common">Cowpea</name>
    <dbReference type="NCBI Taxonomy" id="3917"/>
    <lineage>
        <taxon>Eukaryota</taxon>
        <taxon>Viridiplantae</taxon>
        <taxon>Streptophyta</taxon>
        <taxon>Embryophyta</taxon>
        <taxon>Tracheophyta</taxon>
        <taxon>Spermatophyta</taxon>
        <taxon>Magnoliopsida</taxon>
        <taxon>eudicotyledons</taxon>
        <taxon>Gunneridae</taxon>
        <taxon>Pentapetalae</taxon>
        <taxon>rosids</taxon>
        <taxon>fabids</taxon>
        <taxon>Fabales</taxon>
        <taxon>Fabaceae</taxon>
        <taxon>Papilionoideae</taxon>
        <taxon>50 kb inversion clade</taxon>
        <taxon>NPAAA clade</taxon>
        <taxon>indigoferoid/millettioid clade</taxon>
        <taxon>Phaseoleae</taxon>
        <taxon>Vigna</taxon>
    </lineage>
</organism>
<dbReference type="AlphaFoldDB" id="A0A4D6LMM0"/>
<accession>A0A4D6LMM0</accession>
<name>A0A4D6LMM0_VIGUN</name>
<dbReference type="Proteomes" id="UP000501690">
    <property type="component" value="Linkage Group LG4"/>
</dbReference>
<keyword evidence="2" id="KW-1185">Reference proteome</keyword>
<sequence length="298" mass="33440">MHHHLQNQERALSMSILTMSRPGASRVLKATFADPWSASFLVETRTVSDHLRTPTFVLDKHMTTARVNQVAFVADNQAQTMPQVVKNKCWTLPQIMKVKLSLPRFQCPPPKLPSSSFSYVSLVSNIIPPCCLLRSSAQSPSFSPTKRSPSSQFDIIASLISNNPRVRLLRSSTSPPSSPITQDLVSLVSNNQKVTFFAIRHRLPRFQQPKSPPSSQFNVASLVSNNARVGRIWSSTLPLSFQTTQKSIFLAVQRRLPGFQQAKRRSSSQIHEELVTFAIFHFPQVVNNTFSHFPQSSM</sequence>
<protein>
    <submittedName>
        <fullName evidence="1">Uncharacterized protein</fullName>
    </submittedName>
</protein>
<dbReference type="EMBL" id="CP039348">
    <property type="protein sequence ID" value="QCD89753.1"/>
    <property type="molecule type" value="Genomic_DNA"/>
</dbReference>
<proteinExistence type="predicted"/>
<evidence type="ECO:0000313" key="2">
    <source>
        <dbReference type="Proteomes" id="UP000501690"/>
    </source>
</evidence>
<reference evidence="1 2" key="1">
    <citation type="submission" date="2019-04" db="EMBL/GenBank/DDBJ databases">
        <title>An improved genome assembly and genetic linkage map for asparagus bean, Vigna unguiculata ssp. sesquipedialis.</title>
        <authorList>
            <person name="Xia Q."/>
            <person name="Zhang R."/>
            <person name="Dong Y."/>
        </authorList>
    </citation>
    <scope>NUCLEOTIDE SEQUENCE [LARGE SCALE GENOMIC DNA]</scope>
    <source>
        <tissue evidence="1">Leaf</tissue>
    </source>
</reference>
<evidence type="ECO:0000313" key="1">
    <source>
        <dbReference type="EMBL" id="QCD89753.1"/>
    </source>
</evidence>